<evidence type="ECO:0000259" key="5">
    <source>
        <dbReference type="PROSITE" id="PS50111"/>
    </source>
</evidence>
<reference evidence="8" key="2">
    <citation type="submission" date="2015-01" db="EMBL/GenBank/DDBJ databases">
        <title>Complete genome sequence of Methylobacterium aquaticum strain 22A.</title>
        <authorList>
            <person name="Tani A."/>
            <person name="Ogura Y."/>
            <person name="Hayashi T."/>
        </authorList>
    </citation>
    <scope>NUCLEOTIDE SEQUENCE [LARGE SCALE GENOMIC DNA]</scope>
    <source>
        <strain evidence="8">MA-22A</strain>
    </source>
</reference>
<comment type="similarity">
    <text evidence="2">Belongs to the methyl-accepting chemotaxis (MCP) protein family.</text>
</comment>
<keyword evidence="4" id="KW-0812">Transmembrane</keyword>
<sequence length="696" mass="72298">MPSIRALIVSTSVLLGVSAVGLAGTELVKSRDRSNVADQVAVYMQTDRNLFASLAQARVERGYGLLTLQREPDLNRSHRELSLGARKSFEQAISFALDYLGQVSDPAVLAKRGELQRLTDEWRQMRPALDAAYDQKLSARDASLTKRLDELGSRLLVAIDATSDATEKVIQRLDPSLGSRIDARAATWTARTSDGRGTLVVNRLLAADQAATANDWTQLNSAFTESRTAWQLAGRIIDVGGFDASVKDTYARSNELYYGGTFKAMRETAVAAVAEGRKIPLALADWDAGVIAGQRAIVDVALAVIDSAVAKAKAESAAAQRSFVLAVVVIVFAGLLSVAAVLIVQTRVVRGILDLAAAMRRLAEGQVGTTVPGIDRRDELGRMASAVQIFKDNLIHTRSLEEQTALARASAEEQRKAGMRQMADAFEGAVGGIVSQVSAAATELQATAQQMSSTASETAAQSTTVAATASQAASNVDAVAAAAEQLGSSVQEIGRQVSGSAALAQTAVSEAEQSARLVHELNGAVSKIGDVVAMISSIAGQTNLLALNATIEAARAGEAGRGFAVVAAEVKQLADQTAKATEEIGKQIGQVQGATGQAVSAIGGIGGRIREISAVAASIAAAIEEQGAATQEIVRNVAQAAMGTSAVTGNIAGLAGAAEETGAAASQVLGSASELSRQSEHLSAEVDRFLETVRAA</sequence>
<dbReference type="InterPro" id="IPR004090">
    <property type="entry name" value="Chemotax_Me-accpt_rcpt"/>
</dbReference>
<dbReference type="InterPro" id="IPR003660">
    <property type="entry name" value="HAMP_dom"/>
</dbReference>
<dbReference type="AlphaFoldDB" id="A0A0C6FI17"/>
<dbReference type="PRINTS" id="PR00260">
    <property type="entry name" value="CHEMTRNSDUCR"/>
</dbReference>
<dbReference type="GO" id="GO:0006935">
    <property type="term" value="P:chemotaxis"/>
    <property type="evidence" value="ECO:0007669"/>
    <property type="project" value="InterPro"/>
</dbReference>
<dbReference type="Pfam" id="PF00015">
    <property type="entry name" value="MCPsignal"/>
    <property type="match status" value="1"/>
</dbReference>
<dbReference type="SMART" id="SM00283">
    <property type="entry name" value="MA"/>
    <property type="match status" value="1"/>
</dbReference>
<dbReference type="GO" id="GO:0016020">
    <property type="term" value="C:membrane"/>
    <property type="evidence" value="ECO:0007669"/>
    <property type="project" value="InterPro"/>
</dbReference>
<feature type="transmembrane region" description="Helical" evidence="4">
    <location>
        <begin position="323"/>
        <end position="344"/>
    </location>
</feature>
<dbReference type="Gene3D" id="1.10.287.950">
    <property type="entry name" value="Methyl-accepting chemotaxis protein"/>
    <property type="match status" value="1"/>
</dbReference>
<dbReference type="STRING" id="270351.Maq22A_c17950"/>
<dbReference type="PANTHER" id="PTHR32089:SF112">
    <property type="entry name" value="LYSOZYME-LIKE PROTEIN-RELATED"/>
    <property type="match status" value="1"/>
</dbReference>
<dbReference type="SUPFAM" id="SSF58104">
    <property type="entry name" value="Methyl-accepting chemotaxis protein (MCP) signaling domain"/>
    <property type="match status" value="1"/>
</dbReference>
<dbReference type="Proteomes" id="UP000061432">
    <property type="component" value="Chromosome"/>
</dbReference>
<evidence type="ECO:0000256" key="3">
    <source>
        <dbReference type="PROSITE-ProRule" id="PRU00284"/>
    </source>
</evidence>
<organism evidence="7 8">
    <name type="scientific">Methylobacterium aquaticum</name>
    <dbReference type="NCBI Taxonomy" id="270351"/>
    <lineage>
        <taxon>Bacteria</taxon>
        <taxon>Pseudomonadati</taxon>
        <taxon>Pseudomonadota</taxon>
        <taxon>Alphaproteobacteria</taxon>
        <taxon>Hyphomicrobiales</taxon>
        <taxon>Methylobacteriaceae</taxon>
        <taxon>Methylobacterium</taxon>
    </lineage>
</organism>
<proteinExistence type="inferred from homology"/>
<protein>
    <submittedName>
        <fullName evidence="7">Chemotaxis protein</fullName>
    </submittedName>
</protein>
<keyword evidence="1 3" id="KW-0807">Transducer</keyword>
<accession>A0A0C6FI17</accession>
<evidence type="ECO:0000256" key="4">
    <source>
        <dbReference type="SAM" id="Phobius"/>
    </source>
</evidence>
<evidence type="ECO:0000313" key="8">
    <source>
        <dbReference type="Proteomes" id="UP000061432"/>
    </source>
</evidence>
<dbReference type="PANTHER" id="PTHR32089">
    <property type="entry name" value="METHYL-ACCEPTING CHEMOTAXIS PROTEIN MCPB"/>
    <property type="match status" value="1"/>
</dbReference>
<keyword evidence="4" id="KW-0472">Membrane</keyword>
<dbReference type="SMART" id="SM00304">
    <property type="entry name" value="HAMP"/>
    <property type="match status" value="1"/>
</dbReference>
<feature type="domain" description="Methyl-accepting transducer" evidence="5">
    <location>
        <begin position="433"/>
        <end position="676"/>
    </location>
</feature>
<reference evidence="7 8" key="1">
    <citation type="journal article" date="2015" name="Genome Announc.">
        <title>Complete Genome Sequence of Methylobacterium aquaticum Strain 22A, Isolated from Racomitrium japonicum Moss.</title>
        <authorList>
            <person name="Tani A."/>
            <person name="Ogura Y."/>
            <person name="Hayashi T."/>
            <person name="Kimbara K."/>
        </authorList>
    </citation>
    <scope>NUCLEOTIDE SEQUENCE [LARGE SCALE GENOMIC DNA]</scope>
    <source>
        <strain evidence="7 8">MA-22A</strain>
    </source>
</reference>
<name>A0A0C6FI17_9HYPH</name>
<dbReference type="GO" id="GO:0004888">
    <property type="term" value="F:transmembrane signaling receptor activity"/>
    <property type="evidence" value="ECO:0007669"/>
    <property type="project" value="InterPro"/>
</dbReference>
<dbReference type="PROSITE" id="PS50885">
    <property type="entry name" value="HAMP"/>
    <property type="match status" value="1"/>
</dbReference>
<dbReference type="GO" id="GO:0007165">
    <property type="term" value="P:signal transduction"/>
    <property type="evidence" value="ECO:0007669"/>
    <property type="project" value="UniProtKB-KW"/>
</dbReference>
<keyword evidence="4" id="KW-1133">Transmembrane helix</keyword>
<dbReference type="RefSeq" id="WP_060847767.1">
    <property type="nucleotide sequence ID" value="NZ_AP014704.1"/>
</dbReference>
<evidence type="ECO:0000259" key="6">
    <source>
        <dbReference type="PROSITE" id="PS50885"/>
    </source>
</evidence>
<dbReference type="PROSITE" id="PS50111">
    <property type="entry name" value="CHEMOTAXIS_TRANSDUC_2"/>
    <property type="match status" value="1"/>
</dbReference>
<gene>
    <name evidence="7" type="primary">tar</name>
    <name evidence="7" type="ORF">Maq22A_c17950</name>
</gene>
<feature type="domain" description="HAMP" evidence="6">
    <location>
        <begin position="346"/>
        <end position="399"/>
    </location>
</feature>
<dbReference type="Pfam" id="PF00672">
    <property type="entry name" value="HAMP"/>
    <property type="match status" value="1"/>
</dbReference>
<dbReference type="InterPro" id="IPR004089">
    <property type="entry name" value="MCPsignal_dom"/>
</dbReference>
<evidence type="ECO:0000256" key="1">
    <source>
        <dbReference type="ARBA" id="ARBA00023224"/>
    </source>
</evidence>
<dbReference type="CDD" id="cd06225">
    <property type="entry name" value="HAMP"/>
    <property type="match status" value="1"/>
</dbReference>
<evidence type="ECO:0000313" key="7">
    <source>
        <dbReference type="EMBL" id="BAQ46692.1"/>
    </source>
</evidence>
<dbReference type="KEGG" id="maqu:Maq22A_c17950"/>
<evidence type="ECO:0000256" key="2">
    <source>
        <dbReference type="ARBA" id="ARBA00029447"/>
    </source>
</evidence>
<dbReference type="PATRIC" id="fig|270351.10.peg.3466"/>
<dbReference type="EMBL" id="AP014704">
    <property type="protein sequence ID" value="BAQ46692.1"/>
    <property type="molecule type" value="Genomic_DNA"/>
</dbReference>